<evidence type="ECO:0000256" key="3">
    <source>
        <dbReference type="ARBA" id="ARBA00022692"/>
    </source>
</evidence>
<protein>
    <submittedName>
        <fullName evidence="8">Oxa1 family transporter: inner membrane ALBINO3 chloroplast</fullName>
    </submittedName>
</protein>
<dbReference type="InterPro" id="IPR001708">
    <property type="entry name" value="YidC/ALB3/OXA1/COX18"/>
</dbReference>
<accession>A4S363</accession>
<evidence type="ECO:0000256" key="1">
    <source>
        <dbReference type="ARBA" id="ARBA00004141"/>
    </source>
</evidence>
<dbReference type="GO" id="GO:0032979">
    <property type="term" value="P:protein insertion into mitochondrial inner membrane from matrix"/>
    <property type="evidence" value="ECO:0007669"/>
    <property type="project" value="TreeGrafter"/>
</dbReference>
<comment type="subcellular location">
    <subcellularLocation>
        <location evidence="1">Membrane</location>
        <topology evidence="1">Multi-pass membrane protein</topology>
    </subcellularLocation>
</comment>
<feature type="signal peptide" evidence="7">
    <location>
        <begin position="1"/>
        <end position="29"/>
    </location>
</feature>
<feature type="repeat" description="TPR" evidence="6">
    <location>
        <begin position="376"/>
        <end position="409"/>
    </location>
</feature>
<dbReference type="PROSITE" id="PS50005">
    <property type="entry name" value="TPR"/>
    <property type="match status" value="1"/>
</dbReference>
<organism evidence="8 9">
    <name type="scientific">Ostreococcus lucimarinus (strain CCE9901)</name>
    <dbReference type="NCBI Taxonomy" id="436017"/>
    <lineage>
        <taxon>Eukaryota</taxon>
        <taxon>Viridiplantae</taxon>
        <taxon>Chlorophyta</taxon>
        <taxon>Mamiellophyceae</taxon>
        <taxon>Mamiellales</taxon>
        <taxon>Bathycoccaceae</taxon>
        <taxon>Ostreococcus</taxon>
    </lineage>
</organism>
<dbReference type="Gene3D" id="1.25.40.10">
    <property type="entry name" value="Tetratricopeptide repeat domain"/>
    <property type="match status" value="1"/>
</dbReference>
<dbReference type="eggNOG" id="KOG1239">
    <property type="taxonomic scope" value="Eukaryota"/>
</dbReference>
<dbReference type="AlphaFoldDB" id="A4S363"/>
<dbReference type="GO" id="GO:0005743">
    <property type="term" value="C:mitochondrial inner membrane"/>
    <property type="evidence" value="ECO:0007669"/>
    <property type="project" value="TreeGrafter"/>
</dbReference>
<dbReference type="PANTHER" id="PTHR12428">
    <property type="entry name" value="OXA1"/>
    <property type="match status" value="1"/>
</dbReference>
<evidence type="ECO:0000256" key="7">
    <source>
        <dbReference type="SAM" id="SignalP"/>
    </source>
</evidence>
<name>A4S363_OSTLU</name>
<evidence type="ECO:0000256" key="6">
    <source>
        <dbReference type="PROSITE-ProRule" id="PRU00339"/>
    </source>
</evidence>
<dbReference type="Proteomes" id="UP000001568">
    <property type="component" value="Chromosome 9"/>
</dbReference>
<dbReference type="EMBL" id="CP000589">
    <property type="protein sequence ID" value="ABO98156.1"/>
    <property type="molecule type" value="Genomic_DNA"/>
</dbReference>
<keyword evidence="5" id="KW-0472">Membrane</keyword>
<keyword evidence="4" id="KW-1133">Transmembrane helix</keyword>
<dbReference type="CDD" id="cd20069">
    <property type="entry name" value="5TM_Oxa1-like"/>
    <property type="match status" value="1"/>
</dbReference>
<comment type="similarity">
    <text evidence="2">Belongs to the OXA1/ALB3/YidC (TC 2.A.9.2) family.</text>
</comment>
<proteinExistence type="inferred from homology"/>
<keyword evidence="3" id="KW-0812">Transmembrane</keyword>
<dbReference type="HOGENOM" id="CLU_643096_0_0_1"/>
<evidence type="ECO:0000256" key="5">
    <source>
        <dbReference type="ARBA" id="ARBA00023136"/>
    </source>
</evidence>
<dbReference type="Pfam" id="PF13181">
    <property type="entry name" value="TPR_8"/>
    <property type="match status" value="1"/>
</dbReference>
<feature type="chain" id="PRO_5002671863" evidence="7">
    <location>
        <begin position="30"/>
        <end position="427"/>
    </location>
</feature>
<dbReference type="Gramene" id="ABO98156">
    <property type="protein sequence ID" value="ABO98156"/>
    <property type="gene ID" value="OSTLU_93298"/>
</dbReference>
<dbReference type="RefSeq" id="XP_001419863.1">
    <property type="nucleotide sequence ID" value="XM_001419826.1"/>
</dbReference>
<dbReference type="GO" id="GO:0032977">
    <property type="term" value="F:membrane insertase activity"/>
    <property type="evidence" value="ECO:0007669"/>
    <property type="project" value="InterPro"/>
</dbReference>
<dbReference type="OMA" id="KLIDACP"/>
<keyword evidence="6" id="KW-0802">TPR repeat</keyword>
<dbReference type="InterPro" id="IPR011990">
    <property type="entry name" value="TPR-like_helical_dom_sf"/>
</dbReference>
<reference evidence="8 9" key="1">
    <citation type="journal article" date="2007" name="Proc. Natl. Acad. Sci. U.S.A.">
        <title>The tiny eukaryote Ostreococcus provides genomic insights into the paradox of plankton speciation.</title>
        <authorList>
            <person name="Palenik B."/>
            <person name="Grimwood J."/>
            <person name="Aerts A."/>
            <person name="Rouze P."/>
            <person name="Salamov A."/>
            <person name="Putnam N."/>
            <person name="Dupont C."/>
            <person name="Jorgensen R."/>
            <person name="Derelle E."/>
            <person name="Rombauts S."/>
            <person name="Zhou K."/>
            <person name="Otillar R."/>
            <person name="Merchant S.S."/>
            <person name="Podell S."/>
            <person name="Gaasterland T."/>
            <person name="Napoli C."/>
            <person name="Gendler K."/>
            <person name="Manuell A."/>
            <person name="Tai V."/>
            <person name="Vallon O."/>
            <person name="Piganeau G."/>
            <person name="Jancek S."/>
            <person name="Heijde M."/>
            <person name="Jabbari K."/>
            <person name="Bowler C."/>
            <person name="Lohr M."/>
            <person name="Robbens S."/>
            <person name="Werner G."/>
            <person name="Dubchak I."/>
            <person name="Pazour G.J."/>
            <person name="Ren Q."/>
            <person name="Paulsen I."/>
            <person name="Delwiche C."/>
            <person name="Schmutz J."/>
            <person name="Rokhsar D."/>
            <person name="Van de Peer Y."/>
            <person name="Moreau H."/>
            <person name="Grigoriev I.V."/>
        </authorList>
    </citation>
    <scope>NUCLEOTIDE SEQUENCE [LARGE SCALE GENOMIC DNA]</scope>
    <source>
        <strain evidence="8 9">CCE9901</strain>
    </source>
</reference>
<evidence type="ECO:0000256" key="2">
    <source>
        <dbReference type="ARBA" id="ARBA00010583"/>
    </source>
</evidence>
<dbReference type="GeneID" id="5003691"/>
<evidence type="ECO:0000313" key="9">
    <source>
        <dbReference type="Proteomes" id="UP000001568"/>
    </source>
</evidence>
<dbReference type="SMART" id="SM00028">
    <property type="entry name" value="TPR"/>
    <property type="match status" value="3"/>
</dbReference>
<sequence length="427" mass="44672">MSDSMTHLHAATGAPWFVALAASAALVRAATAPISARTIKASATVSAASALAKSRKRGNSEHVGVRDVLDAIGELRGKAPGTGAHPAWLVAGPLAQIPFFLCAVMAVRRLAADGANNGLVTGGALWFQDLTVPAVDVAMMTAPMGPYGGILPVLTAAALFANVNANFASAAAQSRGMTIVKLVLEWMTLPMLVIGMQLPQAVHCYWLTSSAWALAQNRALSTTFAREALGINALAKVTREIAASQGLGGEDVAMSPEVLELVKAAAKERAGNNNAQAVNLLLRAARGGGDVAAALRGEDLGKSHPTVLFALGQTYAVLKEWKKSALTYEYSARAEPDPLRRSRALMGAGVARARLGDLGMASEALYEANRLNPTDASVKVALASALKLNGDPERALEILREAAELQPDIDERYVKPLERELASRTSA</sequence>
<dbReference type="InterPro" id="IPR019734">
    <property type="entry name" value="TPR_rpt"/>
</dbReference>
<evidence type="ECO:0000313" key="8">
    <source>
        <dbReference type="EMBL" id="ABO98156.1"/>
    </source>
</evidence>
<gene>
    <name evidence="8" type="ORF">OSTLU_93298</name>
</gene>
<keyword evidence="9" id="KW-1185">Reference proteome</keyword>
<dbReference type="SUPFAM" id="SSF48452">
    <property type="entry name" value="TPR-like"/>
    <property type="match status" value="1"/>
</dbReference>
<evidence type="ECO:0000256" key="4">
    <source>
        <dbReference type="ARBA" id="ARBA00022989"/>
    </source>
</evidence>
<dbReference type="OrthoDB" id="2148490at2759"/>
<dbReference type="PANTHER" id="PTHR12428:SF65">
    <property type="entry name" value="CYTOCHROME C OXIDASE ASSEMBLY PROTEIN COX18, MITOCHONDRIAL"/>
    <property type="match status" value="1"/>
</dbReference>
<dbReference type="STRING" id="436017.A4S363"/>
<dbReference type="KEGG" id="olu:OSTLU_93298"/>
<keyword evidence="7" id="KW-0732">Signal</keyword>